<dbReference type="InterPro" id="IPR007337">
    <property type="entry name" value="RelB/DinJ"/>
</dbReference>
<dbReference type="RefSeq" id="WP_003616537.1">
    <property type="nucleotide sequence ID" value="NZ_BJNN01000175.1"/>
</dbReference>
<proteinExistence type="inferred from homology"/>
<evidence type="ECO:0000256" key="2">
    <source>
        <dbReference type="ARBA" id="ARBA00022649"/>
    </source>
</evidence>
<evidence type="ECO:0000313" key="4">
    <source>
        <dbReference type="Proteomes" id="UP000319478"/>
    </source>
</evidence>
<evidence type="ECO:0000313" key="3">
    <source>
        <dbReference type="EMBL" id="GEC65154.1"/>
    </source>
</evidence>
<comment type="caution">
    <text evidence="3">The sequence shown here is derived from an EMBL/GenBank/DDBJ whole genome shotgun (WGS) entry which is preliminary data.</text>
</comment>
<evidence type="ECO:0000256" key="1">
    <source>
        <dbReference type="ARBA" id="ARBA00010562"/>
    </source>
</evidence>
<keyword evidence="4" id="KW-1185">Reference proteome</keyword>
<accession>A0ABQ0SIQ2</accession>
<dbReference type="PANTHER" id="PTHR38781:SF1">
    <property type="entry name" value="ANTITOXIN DINJ-RELATED"/>
    <property type="match status" value="1"/>
</dbReference>
<sequence length="80" mass="9320">MLTRVSYKIPQDMKDEAYAVLKSMGIKPSDAIRDYFAYIVKNRDTPVKRELMSAEDQETLAIIRERKQNPLMVRVSLDDL</sequence>
<dbReference type="Pfam" id="PF04221">
    <property type="entry name" value="RelB"/>
    <property type="match status" value="1"/>
</dbReference>
<dbReference type="InterPro" id="IPR013321">
    <property type="entry name" value="Arc_rbn_hlx_hlx"/>
</dbReference>
<comment type="similarity">
    <text evidence="1">Belongs to the RelB/DinJ antitoxin family.</text>
</comment>
<dbReference type="PANTHER" id="PTHR38781">
    <property type="entry name" value="ANTITOXIN DINJ-RELATED"/>
    <property type="match status" value="1"/>
</dbReference>
<dbReference type="NCBIfam" id="TIGR02384">
    <property type="entry name" value="RelB_DinJ"/>
    <property type="match status" value="1"/>
</dbReference>
<organism evidence="3 4">
    <name type="scientific">Novacetimonas hansenii</name>
    <name type="common">Komagataeibacter hansenii</name>
    <dbReference type="NCBI Taxonomy" id="436"/>
    <lineage>
        <taxon>Bacteria</taxon>
        <taxon>Pseudomonadati</taxon>
        <taxon>Pseudomonadota</taxon>
        <taxon>Alphaproteobacteria</taxon>
        <taxon>Acetobacterales</taxon>
        <taxon>Acetobacteraceae</taxon>
        <taxon>Novacetimonas</taxon>
    </lineage>
</organism>
<dbReference type="Proteomes" id="UP000319478">
    <property type="component" value="Unassembled WGS sequence"/>
</dbReference>
<protein>
    <submittedName>
        <fullName evidence="3">Transcriptional regulator</fullName>
    </submittedName>
</protein>
<reference evidence="3 4" key="1">
    <citation type="submission" date="2019-06" db="EMBL/GenBank/DDBJ databases">
        <title>Whole genome shotgun sequence of Komagataeibacter hansenii NBRC 14820.</title>
        <authorList>
            <person name="Hosoyama A."/>
            <person name="Uohara A."/>
            <person name="Ohji S."/>
            <person name="Ichikawa N."/>
        </authorList>
    </citation>
    <scope>NUCLEOTIDE SEQUENCE [LARGE SCALE GENOMIC DNA]</scope>
    <source>
        <strain evidence="3 4">NBRC 14820</strain>
    </source>
</reference>
<name>A0ABQ0SIQ2_NOVHA</name>
<dbReference type="EMBL" id="BJNN01000175">
    <property type="protein sequence ID" value="GEC65154.1"/>
    <property type="molecule type" value="Genomic_DNA"/>
</dbReference>
<gene>
    <name evidence="3" type="ORF">GHA01_30030</name>
</gene>
<keyword evidence="2" id="KW-1277">Toxin-antitoxin system</keyword>
<dbReference type="Gene3D" id="1.10.1220.10">
    <property type="entry name" value="Met repressor-like"/>
    <property type="match status" value="1"/>
</dbReference>